<evidence type="ECO:0000313" key="3">
    <source>
        <dbReference type="EMBL" id="SDJ19965.1"/>
    </source>
</evidence>
<dbReference type="EMBL" id="LGUG01000004">
    <property type="protein sequence ID" value="KON96014.1"/>
    <property type="molecule type" value="Genomic_DNA"/>
</dbReference>
<dbReference type="AlphaFoldDB" id="A0A0D1XV60"/>
<keyword evidence="1" id="KW-0812">Transmembrane</keyword>
<accession>A0A0D1XV60</accession>
<dbReference type="RefSeq" id="WP_043064451.1">
    <property type="nucleotide sequence ID" value="NZ_BJOA01000150.1"/>
</dbReference>
<evidence type="ECO:0008006" key="6">
    <source>
        <dbReference type="Google" id="ProtNLM"/>
    </source>
</evidence>
<sequence>MRKIIYLLTTIPAIGSLVIINRVEPYVFGMPFVLFWTILWICLTSIFLIIANMLDPANKGGAE</sequence>
<dbReference type="Pfam" id="PF11755">
    <property type="entry name" value="DUF3311"/>
    <property type="match status" value="1"/>
</dbReference>
<dbReference type="STRING" id="47500.AF333_11470"/>
<evidence type="ECO:0000313" key="2">
    <source>
        <dbReference type="EMBL" id="KON96014.1"/>
    </source>
</evidence>
<dbReference type="Proteomes" id="UP000182836">
    <property type="component" value="Unassembled WGS sequence"/>
</dbReference>
<reference evidence="3 5" key="2">
    <citation type="submission" date="2016-10" db="EMBL/GenBank/DDBJ databases">
        <authorList>
            <person name="de Groot N.N."/>
        </authorList>
    </citation>
    <scope>NUCLEOTIDE SEQUENCE [LARGE SCALE GENOMIC DNA]</scope>
    <source>
        <strain evidence="3 5">DSM 2895</strain>
    </source>
</reference>
<proteinExistence type="predicted"/>
<protein>
    <recommendedName>
        <fullName evidence="6">DUF3311 domain-containing protein</fullName>
    </recommendedName>
</protein>
<dbReference type="EMBL" id="FNED01000013">
    <property type="protein sequence ID" value="SDJ19965.1"/>
    <property type="molecule type" value="Genomic_DNA"/>
</dbReference>
<reference evidence="2 4" key="1">
    <citation type="submission" date="2015-07" db="EMBL/GenBank/DDBJ databases">
        <title>Fjat-14205 dsm 2895.</title>
        <authorList>
            <person name="Liu B."/>
            <person name="Wang J."/>
            <person name="Zhu Y."/>
            <person name="Liu G."/>
            <person name="Chen Q."/>
            <person name="Chen Z."/>
            <person name="Lan J."/>
            <person name="Che J."/>
            <person name="Ge C."/>
            <person name="Shi H."/>
            <person name="Pan Z."/>
            <person name="Liu X."/>
        </authorList>
    </citation>
    <scope>NUCLEOTIDE SEQUENCE [LARGE SCALE GENOMIC DNA]</scope>
    <source>
        <strain evidence="2 4">DSM 2895</strain>
    </source>
</reference>
<evidence type="ECO:0000313" key="4">
    <source>
        <dbReference type="Proteomes" id="UP000037269"/>
    </source>
</evidence>
<dbReference type="GeneID" id="42305801"/>
<dbReference type="OrthoDB" id="3628949at2"/>
<evidence type="ECO:0000313" key="5">
    <source>
        <dbReference type="Proteomes" id="UP000182836"/>
    </source>
</evidence>
<feature type="transmembrane region" description="Helical" evidence="1">
    <location>
        <begin position="5"/>
        <end position="23"/>
    </location>
</feature>
<name>A0A0D1XV60_ANEMI</name>
<keyword evidence="4" id="KW-1185">Reference proteome</keyword>
<feature type="transmembrane region" description="Helical" evidence="1">
    <location>
        <begin position="29"/>
        <end position="51"/>
    </location>
</feature>
<keyword evidence="1" id="KW-1133">Transmembrane helix</keyword>
<evidence type="ECO:0000256" key="1">
    <source>
        <dbReference type="SAM" id="Phobius"/>
    </source>
</evidence>
<organism evidence="2 4">
    <name type="scientific">Aneurinibacillus migulanus</name>
    <name type="common">Bacillus migulanus</name>
    <dbReference type="NCBI Taxonomy" id="47500"/>
    <lineage>
        <taxon>Bacteria</taxon>
        <taxon>Bacillati</taxon>
        <taxon>Bacillota</taxon>
        <taxon>Bacilli</taxon>
        <taxon>Bacillales</taxon>
        <taxon>Paenibacillaceae</taxon>
        <taxon>Aneurinibacillus group</taxon>
        <taxon>Aneurinibacillus</taxon>
    </lineage>
</organism>
<keyword evidence="1" id="KW-0472">Membrane</keyword>
<dbReference type="PATRIC" id="fig|47500.12.peg.4698"/>
<gene>
    <name evidence="2" type="ORF">AF333_11470</name>
    <name evidence="3" type="ORF">SAMN04487909_113122</name>
</gene>
<dbReference type="Proteomes" id="UP000037269">
    <property type="component" value="Unassembled WGS sequence"/>
</dbReference>
<dbReference type="InterPro" id="IPR021741">
    <property type="entry name" value="DUF3311"/>
</dbReference>